<accession>A0A5E6VVN4</accession>
<organism evidence="1 2">
    <name type="scientific">Pseudomonas fluorescens</name>
    <dbReference type="NCBI Taxonomy" id="294"/>
    <lineage>
        <taxon>Bacteria</taxon>
        <taxon>Pseudomonadati</taxon>
        <taxon>Pseudomonadota</taxon>
        <taxon>Gammaproteobacteria</taxon>
        <taxon>Pseudomonadales</taxon>
        <taxon>Pseudomonadaceae</taxon>
        <taxon>Pseudomonas</taxon>
    </lineage>
</organism>
<evidence type="ECO:0000313" key="2">
    <source>
        <dbReference type="Proteomes" id="UP000326953"/>
    </source>
</evidence>
<dbReference type="Proteomes" id="UP000326953">
    <property type="component" value="Unassembled WGS sequence"/>
</dbReference>
<sequence>MTTLNPFPSRYRPLKTNLTDTPALIIDTEANPQDILEAALQRVRASSELLRTLHCQSFEQGDLEDIPHITHALYLLAQDVCDLLTVAQQRMMGWKARACGARVIYYHFVSASQIALLMIYPKNEQQDLTAEERKALKAVIEHWR</sequence>
<proteinExistence type="predicted"/>
<protein>
    <submittedName>
        <fullName evidence="1">Uncharacterized protein</fullName>
    </submittedName>
</protein>
<name>A0A5E6VVN4_PSEFL</name>
<dbReference type="EMBL" id="CABVHK010000014">
    <property type="protein sequence ID" value="VVN16016.1"/>
    <property type="molecule type" value="Genomic_DNA"/>
</dbReference>
<reference evidence="1 2" key="1">
    <citation type="submission" date="2019-09" db="EMBL/GenBank/DDBJ databases">
        <authorList>
            <person name="Chandra G."/>
            <person name="Truman W A."/>
        </authorList>
    </citation>
    <scope>NUCLEOTIDE SEQUENCE [LARGE SCALE GENOMIC DNA]</scope>
    <source>
        <strain evidence="1">PS662</strain>
    </source>
</reference>
<gene>
    <name evidence="1" type="ORF">PS662_04103</name>
</gene>
<dbReference type="AlphaFoldDB" id="A0A5E6VVN4"/>
<evidence type="ECO:0000313" key="1">
    <source>
        <dbReference type="EMBL" id="VVN16016.1"/>
    </source>
</evidence>